<dbReference type="InterPro" id="IPR011989">
    <property type="entry name" value="ARM-like"/>
</dbReference>
<dbReference type="GO" id="GO:0031175">
    <property type="term" value="P:neuron projection development"/>
    <property type="evidence" value="ECO:0007669"/>
    <property type="project" value="TreeGrafter"/>
</dbReference>
<dbReference type="GO" id="GO:0051301">
    <property type="term" value="P:cell division"/>
    <property type="evidence" value="ECO:0007669"/>
    <property type="project" value="UniProtKB-KW"/>
</dbReference>
<dbReference type="Proteomes" id="UP000887013">
    <property type="component" value="Unassembled WGS sequence"/>
</dbReference>
<evidence type="ECO:0000313" key="8">
    <source>
        <dbReference type="Proteomes" id="UP000887013"/>
    </source>
</evidence>
<keyword evidence="8" id="KW-1185">Reference proteome</keyword>
<evidence type="ECO:0000256" key="2">
    <source>
        <dbReference type="ARBA" id="ARBA00018804"/>
    </source>
</evidence>
<dbReference type="EMBL" id="BMAW01037466">
    <property type="protein sequence ID" value="GFU48501.1"/>
    <property type="molecule type" value="Genomic_DNA"/>
</dbReference>
<dbReference type="Pfam" id="PF09759">
    <property type="entry name" value="Atx10homo_assoc"/>
    <property type="match status" value="1"/>
</dbReference>
<dbReference type="GO" id="GO:0005829">
    <property type="term" value="C:cytosol"/>
    <property type="evidence" value="ECO:0007669"/>
    <property type="project" value="TreeGrafter"/>
</dbReference>
<name>A0A8X6QZX4_NEPPI</name>
<dbReference type="Gene3D" id="1.25.10.10">
    <property type="entry name" value="Leucine-rich Repeat Variant"/>
    <property type="match status" value="1"/>
</dbReference>
<proteinExistence type="inferred from homology"/>
<dbReference type="PANTHER" id="PTHR13255">
    <property type="entry name" value="ATAXIN-10"/>
    <property type="match status" value="1"/>
</dbReference>
<comment type="function">
    <text evidence="5">May play a role in the regulation of cytokinesis. May play a role in signaling by stimulating protein glycosylation. Induces neuritogenesis by activating the Ras-MAP kinase pathway and is necessary for the survival of cerebellar neurons. Does not appear to play a major role in ciliogenesis.</text>
</comment>
<sequence>MVNNTADEHISQLSGLLYQSGISYGAVIVSLQKLTAIMRSFDTRCDLSFNHWKPIEILAKECGQFFKKNEIAGNELNLLIELLRFLRNSCGGLNGNLDYVLGHDDLLSIAKESLRYFIQKESPNEIVALKIAIQLFGNILASSEYAKPLIWSLFFGENIFRHLFQHKDVTIRECAMMVLFNSMSDENCECIFNSPEGREIIFFVSDTLLFSQIDWGVLFIEHLLNRPDFLDCCYSSLPLKHRLLILDIMEERLKSTQGDQNFLIPGALILYIKNIFLKNITHISEIKESDIEPAETVSMLSILCTASICEAYISILQNSTDLVQTTVEVLKCIHLMGKEGCSVFSILSDTKHLNDQAREEIAGHPLYCFKKNLIRLIGNLCCSCKDNQDLVRKLDGIPLILDCSKFDAKNPYITQWCVLAIRNMLENNLESQAIVANISASGKIADPKLLSEMGIQIHSENGKIHMTS</sequence>
<keyword evidence="3" id="KW-0132">Cell division</keyword>
<comment type="similarity">
    <text evidence="1">Belongs to the ataxin-10 family.</text>
</comment>
<accession>A0A8X6QZX4</accession>
<gene>
    <name evidence="7" type="primary">ATXN10</name>
    <name evidence="7" type="ORF">NPIL_45731</name>
</gene>
<comment type="caution">
    <text evidence="7">The sequence shown here is derived from an EMBL/GenBank/DDBJ whole genome shotgun (WGS) entry which is preliminary data.</text>
</comment>
<evidence type="ECO:0000313" key="7">
    <source>
        <dbReference type="EMBL" id="GFU48501.1"/>
    </source>
</evidence>
<dbReference type="OrthoDB" id="379794at2759"/>
<evidence type="ECO:0000256" key="3">
    <source>
        <dbReference type="ARBA" id="ARBA00022618"/>
    </source>
</evidence>
<reference evidence="7" key="1">
    <citation type="submission" date="2020-08" db="EMBL/GenBank/DDBJ databases">
        <title>Multicomponent nature underlies the extraordinary mechanical properties of spider dragline silk.</title>
        <authorList>
            <person name="Kono N."/>
            <person name="Nakamura H."/>
            <person name="Mori M."/>
            <person name="Yoshida Y."/>
            <person name="Ohtoshi R."/>
            <person name="Malay A.D."/>
            <person name="Moran D.A.P."/>
            <person name="Tomita M."/>
            <person name="Numata K."/>
            <person name="Arakawa K."/>
        </authorList>
    </citation>
    <scope>NUCLEOTIDE SEQUENCE</scope>
</reference>
<keyword evidence="4" id="KW-0131">Cell cycle</keyword>
<dbReference type="InterPro" id="IPR051374">
    <property type="entry name" value="Ataxin-10/CTR86_families"/>
</dbReference>
<evidence type="ECO:0000259" key="6">
    <source>
        <dbReference type="Pfam" id="PF09759"/>
    </source>
</evidence>
<dbReference type="InterPro" id="IPR016024">
    <property type="entry name" value="ARM-type_fold"/>
</dbReference>
<dbReference type="InterPro" id="IPR019156">
    <property type="entry name" value="Ataxin-10_domain"/>
</dbReference>
<dbReference type="AlphaFoldDB" id="A0A8X6QZX4"/>
<evidence type="ECO:0000256" key="1">
    <source>
        <dbReference type="ARBA" id="ARBA00008384"/>
    </source>
</evidence>
<protein>
    <recommendedName>
        <fullName evidence="2">Ataxin-10</fullName>
    </recommendedName>
</protein>
<evidence type="ECO:0000256" key="5">
    <source>
        <dbReference type="ARBA" id="ARBA00045173"/>
    </source>
</evidence>
<dbReference type="PANTHER" id="PTHR13255:SF0">
    <property type="entry name" value="ATAXIN-10"/>
    <property type="match status" value="1"/>
</dbReference>
<evidence type="ECO:0000256" key="4">
    <source>
        <dbReference type="ARBA" id="ARBA00023306"/>
    </source>
</evidence>
<feature type="domain" description="Ataxin-10" evidence="6">
    <location>
        <begin position="369"/>
        <end position="466"/>
    </location>
</feature>
<organism evidence="7 8">
    <name type="scientific">Nephila pilipes</name>
    <name type="common">Giant wood spider</name>
    <name type="synonym">Nephila maculata</name>
    <dbReference type="NCBI Taxonomy" id="299642"/>
    <lineage>
        <taxon>Eukaryota</taxon>
        <taxon>Metazoa</taxon>
        <taxon>Ecdysozoa</taxon>
        <taxon>Arthropoda</taxon>
        <taxon>Chelicerata</taxon>
        <taxon>Arachnida</taxon>
        <taxon>Araneae</taxon>
        <taxon>Araneomorphae</taxon>
        <taxon>Entelegynae</taxon>
        <taxon>Araneoidea</taxon>
        <taxon>Nephilidae</taxon>
        <taxon>Nephila</taxon>
    </lineage>
</organism>
<dbReference type="SUPFAM" id="SSF48371">
    <property type="entry name" value="ARM repeat"/>
    <property type="match status" value="1"/>
</dbReference>